<name>A0A401ZF71_9CHLR</name>
<reference evidence="2" key="1">
    <citation type="submission" date="2018-12" db="EMBL/GenBank/DDBJ databases">
        <title>Tengunoibacter tsumagoiensis gen. nov., sp. nov., Dictyobacter kobayashii sp. nov., D. alpinus sp. nov., and D. joshuensis sp. nov. and description of Dictyobacteraceae fam. nov. within the order Ktedonobacterales isolated from Tengu-no-mugimeshi.</title>
        <authorList>
            <person name="Wang C.M."/>
            <person name="Zheng Y."/>
            <person name="Sakai Y."/>
            <person name="Toyoda A."/>
            <person name="Minakuchi Y."/>
            <person name="Abe K."/>
            <person name="Yokota A."/>
            <person name="Yabe S."/>
        </authorList>
    </citation>
    <scope>NUCLEOTIDE SEQUENCE [LARGE SCALE GENOMIC DNA]</scope>
    <source>
        <strain evidence="2">S-27</strain>
    </source>
</reference>
<dbReference type="EMBL" id="BIFQ01000001">
    <property type="protein sequence ID" value="GCE05489.1"/>
    <property type="molecule type" value="Genomic_DNA"/>
</dbReference>
<dbReference type="RefSeq" id="WP_126596526.1">
    <property type="nucleotide sequence ID" value="NZ_BIFQ01000001.1"/>
</dbReference>
<keyword evidence="2" id="KW-1185">Reference proteome</keyword>
<gene>
    <name evidence="1" type="ORF">KDAU_28180</name>
</gene>
<organism evidence="1 2">
    <name type="scientific">Dictyobacter aurantiacus</name>
    <dbReference type="NCBI Taxonomy" id="1936993"/>
    <lineage>
        <taxon>Bacteria</taxon>
        <taxon>Bacillati</taxon>
        <taxon>Chloroflexota</taxon>
        <taxon>Ktedonobacteria</taxon>
        <taxon>Ktedonobacterales</taxon>
        <taxon>Dictyobacteraceae</taxon>
        <taxon>Dictyobacter</taxon>
    </lineage>
</organism>
<proteinExistence type="predicted"/>
<dbReference type="AlphaFoldDB" id="A0A401ZF71"/>
<accession>A0A401ZF71</accession>
<sequence>MGEKISYSADGMRAVASQMLTDAHTAIGNHDAAWRQMDNHLQSYPDIIQGLLRNIVEPHQKHLRSTYEWQISFANALKTSADQLELADQNVANEFTL</sequence>
<comment type="caution">
    <text evidence="1">The sequence shown here is derived from an EMBL/GenBank/DDBJ whole genome shotgun (WGS) entry which is preliminary data.</text>
</comment>
<evidence type="ECO:0000313" key="1">
    <source>
        <dbReference type="EMBL" id="GCE05489.1"/>
    </source>
</evidence>
<dbReference type="Proteomes" id="UP000287224">
    <property type="component" value="Unassembled WGS sequence"/>
</dbReference>
<evidence type="ECO:0000313" key="2">
    <source>
        <dbReference type="Proteomes" id="UP000287224"/>
    </source>
</evidence>
<protein>
    <submittedName>
        <fullName evidence="1">Uncharacterized protein</fullName>
    </submittedName>
</protein>
<dbReference type="OrthoDB" id="165845at2"/>